<reference evidence="5" key="1">
    <citation type="submission" date="2021-12" db="EMBL/GenBank/DDBJ databases">
        <authorList>
            <person name="King R."/>
        </authorList>
    </citation>
    <scope>NUCLEOTIDE SEQUENCE</scope>
</reference>
<proteinExistence type="inferred from homology"/>
<dbReference type="PANTHER" id="PTHR21008">
    <property type="entry name" value="S-ADENOSYLMETHIONINE SENSOR UPSTREAM OF MTORC1-RELATED"/>
    <property type="match status" value="1"/>
</dbReference>
<evidence type="ECO:0000256" key="1">
    <source>
        <dbReference type="ARBA" id="ARBA00022603"/>
    </source>
</evidence>
<comment type="function">
    <text evidence="4">S-adenosyl-L-methionine-binding protein that acts as an inhibitor of mTORC1 signaling. Acts as a sensor of S-adenosyl-L-methionine to signal methionine sufficiency to mTORC1. Probably also acts as a S-adenosyl-L-methionine-dependent methyltransferase.</text>
</comment>
<dbReference type="InterPro" id="IPR021867">
    <property type="entry name" value="Bmt2/SAMTOR"/>
</dbReference>
<keyword evidence="3 4" id="KW-0949">S-adenosyl-L-methionine</keyword>
<evidence type="ECO:0000313" key="5">
    <source>
        <dbReference type="EMBL" id="CAH0402374.1"/>
    </source>
</evidence>
<keyword evidence="6" id="KW-1185">Reference proteome</keyword>
<dbReference type="EMBL" id="OU963913">
    <property type="protein sequence ID" value="CAH0402374.1"/>
    <property type="molecule type" value="Genomic_DNA"/>
</dbReference>
<comment type="similarity">
    <text evidence="4">Belongs to the BMT2 family.</text>
</comment>
<evidence type="ECO:0000256" key="2">
    <source>
        <dbReference type="ARBA" id="ARBA00022679"/>
    </source>
</evidence>
<feature type="binding site" evidence="4">
    <location>
        <position position="123"/>
    </location>
    <ligand>
        <name>S-adenosyl-L-methionine</name>
        <dbReference type="ChEBI" id="CHEBI:59789"/>
    </ligand>
</feature>
<feature type="binding site" evidence="4">
    <location>
        <position position="141"/>
    </location>
    <ligand>
        <name>S-adenosyl-L-methionine</name>
        <dbReference type="ChEBI" id="CHEBI:59789"/>
    </ligand>
</feature>
<protein>
    <recommendedName>
        <fullName evidence="4">S-adenosylmethionine sensor upstream of mTORC1</fullName>
    </recommendedName>
    <alternativeName>
        <fullName evidence="4">Probable methyltransferase BMT2 homolog</fullName>
        <ecNumber evidence="4">2.1.1.-</ecNumber>
    </alternativeName>
</protein>
<dbReference type="EC" id="2.1.1.-" evidence="4"/>
<dbReference type="SUPFAM" id="SSF53335">
    <property type="entry name" value="S-adenosyl-L-methionine-dependent methyltransferases"/>
    <property type="match status" value="1"/>
</dbReference>
<organism evidence="5 6">
    <name type="scientific">Chilo suppressalis</name>
    <name type="common">Asiatic rice borer moth</name>
    <dbReference type="NCBI Taxonomy" id="168631"/>
    <lineage>
        <taxon>Eukaryota</taxon>
        <taxon>Metazoa</taxon>
        <taxon>Ecdysozoa</taxon>
        <taxon>Arthropoda</taxon>
        <taxon>Hexapoda</taxon>
        <taxon>Insecta</taxon>
        <taxon>Pterygota</taxon>
        <taxon>Neoptera</taxon>
        <taxon>Endopterygota</taxon>
        <taxon>Lepidoptera</taxon>
        <taxon>Glossata</taxon>
        <taxon>Ditrysia</taxon>
        <taxon>Pyraloidea</taxon>
        <taxon>Crambidae</taxon>
        <taxon>Crambinae</taxon>
        <taxon>Chilo</taxon>
    </lineage>
</organism>
<dbReference type="PANTHER" id="PTHR21008:SF0">
    <property type="entry name" value="S-ADENOSYLMETHIONINE SENSOR UPSTREAM OF MTORC1"/>
    <property type="match status" value="1"/>
</dbReference>
<dbReference type="HAMAP" id="MF_03044">
    <property type="entry name" value="BMT2"/>
    <property type="match status" value="1"/>
</dbReference>
<evidence type="ECO:0000256" key="3">
    <source>
        <dbReference type="ARBA" id="ARBA00022691"/>
    </source>
</evidence>
<evidence type="ECO:0000256" key="4">
    <source>
        <dbReference type="HAMAP-Rule" id="MF_03044"/>
    </source>
</evidence>
<evidence type="ECO:0000313" key="6">
    <source>
        <dbReference type="Proteomes" id="UP001153292"/>
    </source>
</evidence>
<gene>
    <name evidence="5" type="ORF">CHILSU_LOCUS5617</name>
</gene>
<accession>A0ABN8B2A3</accession>
<name>A0ABN8B2A3_CHISP</name>
<dbReference type="Pfam" id="PF11968">
    <property type="entry name" value="Bmt2"/>
    <property type="match status" value="1"/>
</dbReference>
<dbReference type="InterPro" id="IPR029063">
    <property type="entry name" value="SAM-dependent_MTases_sf"/>
</dbReference>
<dbReference type="Gene3D" id="3.40.50.150">
    <property type="entry name" value="Vaccinia Virus protein VP39"/>
    <property type="match status" value="1"/>
</dbReference>
<keyword evidence="2 4" id="KW-0808">Transferase</keyword>
<keyword evidence="1 4" id="KW-0489">Methyltransferase</keyword>
<sequence>MANEEHKELALFIKEVHSSLRKSTLLHGADKAWLEHSKKTYVLENYAHCMEKLATTYWEANSAKSSSDATSRIKWTADFCFEYFINNSYLKCREKDINIATKVYINLDVEENFVSPIKLIDVGSCYNPFREFDYFKVLPIDLYPANDTVYQCDFLKVSLGSKIIFNGVEVEQLQECFFDVVAFCFLLEYIPDSKLRIQACVKAYNLLKPGGLLIINTPDSKHVGANSKIIKCWRYTLACIGFSRIKYEKFKHMHCMAFRKSLHRDIAVRWAKLHKEPFMEYALNIPQDFYHNNDVENSIQKETNVTYYEFEELPFYDCIED</sequence>
<dbReference type="Proteomes" id="UP001153292">
    <property type="component" value="Chromosome 20"/>
</dbReference>